<dbReference type="KEGG" id="snep:Enr13x_07630"/>
<dbReference type="OrthoDB" id="289431at2"/>
<organism evidence="3 4">
    <name type="scientific">Stieleria neptunia</name>
    <dbReference type="NCBI Taxonomy" id="2527979"/>
    <lineage>
        <taxon>Bacteria</taxon>
        <taxon>Pseudomonadati</taxon>
        <taxon>Planctomycetota</taxon>
        <taxon>Planctomycetia</taxon>
        <taxon>Pirellulales</taxon>
        <taxon>Pirellulaceae</taxon>
        <taxon>Stieleria</taxon>
    </lineage>
</organism>
<evidence type="ECO:0000313" key="4">
    <source>
        <dbReference type="Proteomes" id="UP000319004"/>
    </source>
</evidence>
<feature type="region of interest" description="Disordered" evidence="1">
    <location>
        <begin position="1"/>
        <end position="23"/>
    </location>
</feature>
<evidence type="ECO:0000313" key="3">
    <source>
        <dbReference type="EMBL" id="QDV40925.1"/>
    </source>
</evidence>
<feature type="transmembrane region" description="Helical" evidence="2">
    <location>
        <begin position="107"/>
        <end position="128"/>
    </location>
</feature>
<sequence>MTIQHSDEDDHGRNPFQPPSAMDTGRQRRSMVYLFACLLWCGLAIKIMVLRPIMRSIFEDFEVELPGLTRWLLHPGFSALVLFIAVGLVSARLFLAASETRRRIGGYAVVLALVLLGLVVIGFGLPLLSLMQALS</sequence>
<proteinExistence type="predicted"/>
<keyword evidence="2" id="KW-1133">Transmembrane helix</keyword>
<reference evidence="3 4" key="1">
    <citation type="submission" date="2019-03" db="EMBL/GenBank/DDBJ databases">
        <title>Deep-cultivation of Planctomycetes and their phenomic and genomic characterization uncovers novel biology.</title>
        <authorList>
            <person name="Wiegand S."/>
            <person name="Jogler M."/>
            <person name="Boedeker C."/>
            <person name="Pinto D."/>
            <person name="Vollmers J."/>
            <person name="Rivas-Marin E."/>
            <person name="Kohn T."/>
            <person name="Peeters S.H."/>
            <person name="Heuer A."/>
            <person name="Rast P."/>
            <person name="Oberbeckmann S."/>
            <person name="Bunk B."/>
            <person name="Jeske O."/>
            <person name="Meyerdierks A."/>
            <person name="Storesund J.E."/>
            <person name="Kallscheuer N."/>
            <person name="Luecker S."/>
            <person name="Lage O.M."/>
            <person name="Pohl T."/>
            <person name="Merkel B.J."/>
            <person name="Hornburger P."/>
            <person name="Mueller R.-W."/>
            <person name="Bruemmer F."/>
            <person name="Labrenz M."/>
            <person name="Spormann A.M."/>
            <person name="Op den Camp H."/>
            <person name="Overmann J."/>
            <person name="Amann R."/>
            <person name="Jetten M.S.M."/>
            <person name="Mascher T."/>
            <person name="Medema M.H."/>
            <person name="Devos D.P."/>
            <person name="Kaster A.-K."/>
            <person name="Ovreas L."/>
            <person name="Rohde M."/>
            <person name="Galperin M.Y."/>
            <person name="Jogler C."/>
        </authorList>
    </citation>
    <scope>NUCLEOTIDE SEQUENCE [LARGE SCALE GENOMIC DNA]</scope>
    <source>
        <strain evidence="3 4">Enr13</strain>
    </source>
</reference>
<evidence type="ECO:0000256" key="2">
    <source>
        <dbReference type="SAM" id="Phobius"/>
    </source>
</evidence>
<dbReference type="RefSeq" id="WP_145384721.1">
    <property type="nucleotide sequence ID" value="NZ_CP037423.1"/>
</dbReference>
<gene>
    <name evidence="3" type="ORF">Enr13x_07630</name>
</gene>
<feature type="compositionally biased region" description="Basic and acidic residues" evidence="1">
    <location>
        <begin position="1"/>
        <end position="13"/>
    </location>
</feature>
<keyword evidence="2" id="KW-0472">Membrane</keyword>
<evidence type="ECO:0000256" key="1">
    <source>
        <dbReference type="SAM" id="MobiDB-lite"/>
    </source>
</evidence>
<name>A0A518HJ95_9BACT</name>
<dbReference type="Proteomes" id="UP000319004">
    <property type="component" value="Chromosome"/>
</dbReference>
<accession>A0A518HJ95</accession>
<dbReference type="EMBL" id="CP037423">
    <property type="protein sequence ID" value="QDV40925.1"/>
    <property type="molecule type" value="Genomic_DNA"/>
</dbReference>
<feature type="transmembrane region" description="Helical" evidence="2">
    <location>
        <begin position="32"/>
        <end position="53"/>
    </location>
</feature>
<dbReference type="AlphaFoldDB" id="A0A518HJ95"/>
<keyword evidence="4" id="KW-1185">Reference proteome</keyword>
<protein>
    <submittedName>
        <fullName evidence="3">Uncharacterized protein</fullName>
    </submittedName>
</protein>
<keyword evidence="2" id="KW-0812">Transmembrane</keyword>
<feature type="transmembrane region" description="Helical" evidence="2">
    <location>
        <begin position="73"/>
        <end position="95"/>
    </location>
</feature>